<evidence type="ECO:0000259" key="1">
    <source>
        <dbReference type="Pfam" id="PF09314"/>
    </source>
</evidence>
<dbReference type="Proteomes" id="UP000619078">
    <property type="component" value="Unassembled WGS sequence"/>
</dbReference>
<name>A0A926S3N5_9SPHI</name>
<protein>
    <submittedName>
        <fullName evidence="2">DUF1972 domain-containing protein</fullName>
    </submittedName>
</protein>
<dbReference type="EMBL" id="JACWMX010000012">
    <property type="protein sequence ID" value="MBD1395408.1"/>
    <property type="molecule type" value="Genomic_DNA"/>
</dbReference>
<evidence type="ECO:0000313" key="3">
    <source>
        <dbReference type="Proteomes" id="UP000619078"/>
    </source>
</evidence>
<accession>A0A926S3N5</accession>
<dbReference type="RefSeq" id="WP_191166025.1">
    <property type="nucleotide sequence ID" value="NZ_JACWMX010000012.1"/>
</dbReference>
<organism evidence="2 3">
    <name type="scientific">Mucilaginibacter glaciei</name>
    <dbReference type="NCBI Taxonomy" id="2772109"/>
    <lineage>
        <taxon>Bacteria</taxon>
        <taxon>Pseudomonadati</taxon>
        <taxon>Bacteroidota</taxon>
        <taxon>Sphingobacteriia</taxon>
        <taxon>Sphingobacteriales</taxon>
        <taxon>Sphingobacteriaceae</taxon>
        <taxon>Mucilaginibacter</taxon>
    </lineage>
</organism>
<reference evidence="2" key="1">
    <citation type="submission" date="2020-09" db="EMBL/GenBank/DDBJ databases">
        <title>Novel species of Mucilaginibacter isolated from a glacier on the Tibetan Plateau.</title>
        <authorList>
            <person name="Liu Q."/>
            <person name="Xin Y.-H."/>
        </authorList>
    </citation>
    <scope>NUCLEOTIDE SEQUENCE</scope>
    <source>
        <strain evidence="2">ZB1P21</strain>
    </source>
</reference>
<keyword evidence="3" id="KW-1185">Reference proteome</keyword>
<proteinExistence type="predicted"/>
<comment type="caution">
    <text evidence="2">The sequence shown here is derived from an EMBL/GenBank/DDBJ whole genome shotgun (WGS) entry which is preliminary data.</text>
</comment>
<evidence type="ECO:0000313" key="2">
    <source>
        <dbReference type="EMBL" id="MBD1395408.1"/>
    </source>
</evidence>
<feature type="domain" description="DUF1972" evidence="1">
    <location>
        <begin position="3"/>
        <end position="174"/>
    </location>
</feature>
<dbReference type="AlphaFoldDB" id="A0A926S3N5"/>
<gene>
    <name evidence="2" type="ORF">IDJ76_20060</name>
</gene>
<dbReference type="Pfam" id="PF09314">
    <property type="entry name" value="DUF1972"/>
    <property type="match status" value="1"/>
</dbReference>
<dbReference type="SUPFAM" id="SSF53756">
    <property type="entry name" value="UDP-Glycosyltransferase/glycogen phosphorylase"/>
    <property type="match status" value="1"/>
</dbReference>
<dbReference type="InterPro" id="IPR015393">
    <property type="entry name" value="DUF1972"/>
</dbReference>
<sequence>MRIAIIGTRGIPNHYGGFEQCAEYLAEGLVKKGYDVVVYNSHNHPYQNSEWRSVKICHCYDPENKIGTAGQFIYDLNCILDLKRKDFDVILQLGYTSSSVWNWLLPRNAVVTTNMDGLEWTRSKYSKPVQRFLKLAEKLAAVKSDHLIADSLQIQTYLKDKYGREATYIPYGAELFDDNDTSVLDEYKLRPFNYDMLIARMEPENSLEVILEGVAKANLDRPFLVIGCAKTKYAKYLKSKFGHCKQIRFYNGIYDMDKLNNLRYHANLYFHGHTVGGTNPSLLESMASNSLICSHKNKFNCDVLGDDALYFSTPADVSGHLQTAKKSTGQYATMMANNRQKIKDVYSRENIVNAYANHFEAIVSQARKAKQYVAIPNQKEISFQLKNS</sequence>
<dbReference type="Gene3D" id="3.40.50.2000">
    <property type="entry name" value="Glycogen Phosphorylase B"/>
    <property type="match status" value="2"/>
</dbReference>